<feature type="region of interest" description="Disordered" evidence="1">
    <location>
        <begin position="209"/>
        <end position="229"/>
    </location>
</feature>
<evidence type="ECO:0000256" key="1">
    <source>
        <dbReference type="SAM" id="MobiDB-lite"/>
    </source>
</evidence>
<evidence type="ECO:0000313" key="2">
    <source>
        <dbReference type="EMBL" id="PUA84945.1"/>
    </source>
</evidence>
<accession>A0A2T6IHY2</accession>
<gene>
    <name evidence="2" type="ORF">TGBR9_234270A</name>
</gene>
<reference evidence="2 3" key="1">
    <citation type="journal article" date="2016" name="Nat. Commun.">
        <title>Local admixture of amplified and diversified secreted pathogenesis determinants shapes mosaic Toxoplasma gondii genomes.</title>
        <authorList>
            <person name="Lorenzi H."/>
            <person name="Khan A."/>
            <person name="Behnke M.S."/>
            <person name="Namasivayam S."/>
            <person name="Swapna L.S."/>
            <person name="Hadjithomas M."/>
            <person name="Karamycheva S."/>
            <person name="Pinney D."/>
            <person name="Brunk B.P."/>
            <person name="Ajioka J.W."/>
            <person name="Ajzenberg D."/>
            <person name="Boothroyd J.C."/>
            <person name="Boyle J.P."/>
            <person name="Darde M.L."/>
            <person name="Diaz-Miranda M.A."/>
            <person name="Dubey J.P."/>
            <person name="Fritz H.M."/>
            <person name="Gennari S.M."/>
            <person name="Gregory B.D."/>
            <person name="Kim K."/>
            <person name="Saeij J.P."/>
            <person name="Su C."/>
            <person name="White M.W."/>
            <person name="Zhu X.Q."/>
            <person name="Howe D.K."/>
            <person name="Rosenthal B.M."/>
            <person name="Grigg M.E."/>
            <person name="Parkinson J."/>
            <person name="Liu L."/>
            <person name="Kissinger J.C."/>
            <person name="Roos D.S."/>
            <person name="Sibley L.D."/>
        </authorList>
    </citation>
    <scope>NUCLEOTIDE SEQUENCE [LARGE SCALE GENOMIC DNA]</scope>
    <source>
        <strain evidence="2 3">TgCATBr9</strain>
    </source>
</reference>
<sequence length="246" mass="26555">MAHLVFFPPVVDSADQAACPTVPSGPSAKRRHQSCGSRMRPIALNRPSASPLRLARAFHGEGLAFEEEKRVLLQRITHNPEEEAATGATQSMPYSLIAFNAPGRPAETRPLLPGIPGLYHRRERVTGRSHVSVKVGNGRSLLKCTPPSGGRLLHFPSSSEALLKAQAPRSCLSPFYPPSGTAASAELASGLLRQRAGLQELRLSDAFRRTSLRAPTESTGASESPREVSEPRTIPFSFFFRIVAAS</sequence>
<evidence type="ECO:0000313" key="3">
    <source>
        <dbReference type="Proteomes" id="UP000244488"/>
    </source>
</evidence>
<proteinExistence type="predicted"/>
<dbReference type="EMBL" id="AFHV02002981">
    <property type="protein sequence ID" value="PUA84945.1"/>
    <property type="molecule type" value="Genomic_DNA"/>
</dbReference>
<dbReference type="VEuPathDB" id="ToxoDB:TGBR9_234270A"/>
<dbReference type="Proteomes" id="UP000244488">
    <property type="component" value="Unassembled WGS sequence"/>
</dbReference>
<protein>
    <submittedName>
        <fullName evidence="2">Uncharacterized protein</fullName>
    </submittedName>
</protein>
<name>A0A2T6IHY2_TOXGO</name>
<comment type="caution">
    <text evidence="2">The sequence shown here is derived from an EMBL/GenBank/DDBJ whole genome shotgun (WGS) entry which is preliminary data.</text>
</comment>
<dbReference type="AlphaFoldDB" id="A0A2T6IHY2"/>
<organism evidence="2 3">
    <name type="scientific">Toxoplasma gondii TgCATBr9</name>
    <dbReference type="NCBI Taxonomy" id="943120"/>
    <lineage>
        <taxon>Eukaryota</taxon>
        <taxon>Sar</taxon>
        <taxon>Alveolata</taxon>
        <taxon>Apicomplexa</taxon>
        <taxon>Conoidasida</taxon>
        <taxon>Coccidia</taxon>
        <taxon>Eucoccidiorida</taxon>
        <taxon>Eimeriorina</taxon>
        <taxon>Sarcocystidae</taxon>
        <taxon>Toxoplasma</taxon>
    </lineage>
</organism>